<dbReference type="EMBL" id="JAHRIP010049163">
    <property type="protein sequence ID" value="MEQ2300245.1"/>
    <property type="molecule type" value="Genomic_DNA"/>
</dbReference>
<name>A0ABV0Z3N5_9TELE</name>
<evidence type="ECO:0000313" key="2">
    <source>
        <dbReference type="Proteomes" id="UP001469553"/>
    </source>
</evidence>
<dbReference type="Proteomes" id="UP001469553">
    <property type="component" value="Unassembled WGS sequence"/>
</dbReference>
<organism evidence="1 2">
    <name type="scientific">Ameca splendens</name>
    <dbReference type="NCBI Taxonomy" id="208324"/>
    <lineage>
        <taxon>Eukaryota</taxon>
        <taxon>Metazoa</taxon>
        <taxon>Chordata</taxon>
        <taxon>Craniata</taxon>
        <taxon>Vertebrata</taxon>
        <taxon>Euteleostomi</taxon>
        <taxon>Actinopterygii</taxon>
        <taxon>Neopterygii</taxon>
        <taxon>Teleostei</taxon>
        <taxon>Neoteleostei</taxon>
        <taxon>Acanthomorphata</taxon>
        <taxon>Ovalentaria</taxon>
        <taxon>Atherinomorphae</taxon>
        <taxon>Cyprinodontiformes</taxon>
        <taxon>Goodeidae</taxon>
        <taxon>Ameca</taxon>
    </lineage>
</organism>
<gene>
    <name evidence="1" type="ORF">AMECASPLE_023330</name>
</gene>
<comment type="caution">
    <text evidence="1">The sequence shown here is derived from an EMBL/GenBank/DDBJ whole genome shotgun (WGS) entry which is preliminary data.</text>
</comment>
<protein>
    <submittedName>
        <fullName evidence="1">Uncharacterized protein</fullName>
    </submittedName>
</protein>
<proteinExistence type="predicted"/>
<reference evidence="1 2" key="1">
    <citation type="submission" date="2021-06" db="EMBL/GenBank/DDBJ databases">
        <authorList>
            <person name="Palmer J.M."/>
        </authorList>
    </citation>
    <scope>NUCLEOTIDE SEQUENCE [LARGE SCALE GENOMIC DNA]</scope>
    <source>
        <strain evidence="1 2">AS_MEX2019</strain>
        <tissue evidence="1">Muscle</tissue>
    </source>
</reference>
<accession>A0ABV0Z3N5</accession>
<evidence type="ECO:0000313" key="1">
    <source>
        <dbReference type="EMBL" id="MEQ2300245.1"/>
    </source>
</evidence>
<keyword evidence="2" id="KW-1185">Reference proteome</keyword>
<sequence length="130" mass="14455">MCVCECERDPAPRMHPCDVPPSFDADAARLCSQKHVGSVENRPHVIQRSLTASVCPPVSRCTETCHSFSISVPMLAACLFSPCKHVAFFLFFVTNLLINCEDASCPLTWPQITSGSFFIPSLIKHFRCKH</sequence>